<evidence type="ECO:0000256" key="1">
    <source>
        <dbReference type="SAM" id="MobiDB-lite"/>
    </source>
</evidence>
<evidence type="ECO:0000313" key="2">
    <source>
        <dbReference type="EMBL" id="KAK3261051.1"/>
    </source>
</evidence>
<keyword evidence="3" id="KW-1185">Reference proteome</keyword>
<sequence length="146" mass="15362">MHTVTASPPADVDVAPVGGAGSVSTVACSFPPVTACTAYNFGGMSTSPLPRRQARRHRARQGFWRRIPVWPPPPDHPGGVPPSPDYTPPTTDDEAEASGTAGNANSFILDSGLIDFDTAEIIKLADSIDNHDANSELPSVDHFRSG</sequence>
<protein>
    <submittedName>
        <fullName evidence="2">Uncharacterized protein</fullName>
    </submittedName>
</protein>
<dbReference type="AlphaFoldDB" id="A0AAE0FL89"/>
<accession>A0AAE0FL89</accession>
<proteinExistence type="predicted"/>
<name>A0AAE0FL89_9CHLO</name>
<feature type="compositionally biased region" description="Pro residues" evidence="1">
    <location>
        <begin position="69"/>
        <end position="87"/>
    </location>
</feature>
<evidence type="ECO:0000313" key="3">
    <source>
        <dbReference type="Proteomes" id="UP001190700"/>
    </source>
</evidence>
<gene>
    <name evidence="2" type="ORF">CYMTET_30026</name>
</gene>
<reference evidence="2 3" key="1">
    <citation type="journal article" date="2015" name="Genome Biol. Evol.">
        <title>Comparative Genomics of a Bacterivorous Green Alga Reveals Evolutionary Causalities and Consequences of Phago-Mixotrophic Mode of Nutrition.</title>
        <authorList>
            <person name="Burns J.A."/>
            <person name="Paasch A."/>
            <person name="Narechania A."/>
            <person name="Kim E."/>
        </authorList>
    </citation>
    <scope>NUCLEOTIDE SEQUENCE [LARGE SCALE GENOMIC DNA]</scope>
    <source>
        <strain evidence="2 3">PLY_AMNH</strain>
    </source>
</reference>
<dbReference type="Proteomes" id="UP001190700">
    <property type="component" value="Unassembled WGS sequence"/>
</dbReference>
<dbReference type="EMBL" id="LGRX02017192">
    <property type="protein sequence ID" value="KAK3261051.1"/>
    <property type="molecule type" value="Genomic_DNA"/>
</dbReference>
<organism evidence="2 3">
    <name type="scientific">Cymbomonas tetramitiformis</name>
    <dbReference type="NCBI Taxonomy" id="36881"/>
    <lineage>
        <taxon>Eukaryota</taxon>
        <taxon>Viridiplantae</taxon>
        <taxon>Chlorophyta</taxon>
        <taxon>Pyramimonadophyceae</taxon>
        <taxon>Pyramimonadales</taxon>
        <taxon>Pyramimonadaceae</taxon>
        <taxon>Cymbomonas</taxon>
    </lineage>
</organism>
<feature type="region of interest" description="Disordered" evidence="1">
    <location>
        <begin position="66"/>
        <end position="104"/>
    </location>
</feature>
<comment type="caution">
    <text evidence="2">The sequence shown here is derived from an EMBL/GenBank/DDBJ whole genome shotgun (WGS) entry which is preliminary data.</text>
</comment>